<protein>
    <submittedName>
        <fullName evidence="2">Uncharacterized protein</fullName>
    </submittedName>
</protein>
<organism evidence="2 3">
    <name type="scientific">Cirrhinus molitorella</name>
    <name type="common">mud carp</name>
    <dbReference type="NCBI Taxonomy" id="172907"/>
    <lineage>
        <taxon>Eukaryota</taxon>
        <taxon>Metazoa</taxon>
        <taxon>Chordata</taxon>
        <taxon>Craniata</taxon>
        <taxon>Vertebrata</taxon>
        <taxon>Euteleostomi</taxon>
        <taxon>Actinopterygii</taxon>
        <taxon>Neopterygii</taxon>
        <taxon>Teleostei</taxon>
        <taxon>Ostariophysi</taxon>
        <taxon>Cypriniformes</taxon>
        <taxon>Cyprinidae</taxon>
        <taxon>Labeoninae</taxon>
        <taxon>Labeonini</taxon>
        <taxon>Cirrhinus</taxon>
    </lineage>
</organism>
<name>A0ABR3LA78_9TELE</name>
<proteinExistence type="predicted"/>
<dbReference type="EMBL" id="JAYMGO010000024">
    <property type="protein sequence ID" value="KAL1249001.1"/>
    <property type="molecule type" value="Genomic_DNA"/>
</dbReference>
<feature type="region of interest" description="Disordered" evidence="1">
    <location>
        <begin position="68"/>
        <end position="102"/>
    </location>
</feature>
<feature type="compositionally biased region" description="Polar residues" evidence="1">
    <location>
        <begin position="72"/>
        <end position="92"/>
    </location>
</feature>
<gene>
    <name evidence="2" type="ORF">QQF64_022319</name>
</gene>
<accession>A0ABR3LA78</accession>
<comment type="caution">
    <text evidence="2">The sequence shown here is derived from an EMBL/GenBank/DDBJ whole genome shotgun (WGS) entry which is preliminary data.</text>
</comment>
<evidence type="ECO:0000313" key="3">
    <source>
        <dbReference type="Proteomes" id="UP001558613"/>
    </source>
</evidence>
<reference evidence="2 3" key="1">
    <citation type="submission" date="2023-09" db="EMBL/GenBank/DDBJ databases">
        <authorList>
            <person name="Wang M."/>
        </authorList>
    </citation>
    <scope>NUCLEOTIDE SEQUENCE [LARGE SCALE GENOMIC DNA]</scope>
    <source>
        <strain evidence="2">GT-2023</strain>
        <tissue evidence="2">Liver</tissue>
    </source>
</reference>
<keyword evidence="3" id="KW-1185">Reference proteome</keyword>
<dbReference type="Proteomes" id="UP001558613">
    <property type="component" value="Unassembled WGS sequence"/>
</dbReference>
<feature type="compositionally biased region" description="Basic and acidic residues" evidence="1">
    <location>
        <begin position="93"/>
        <end position="102"/>
    </location>
</feature>
<sequence>MFSTCMVPTLKHRGGGVMVWGCFAGDTVGTTASCSDIPSHPIPSGRGHVKPFEVKKWQPNPCTLRCSYPRLPSSQPQPNDTSVNSEGSVQNSKDSKDSPYAI</sequence>
<evidence type="ECO:0000256" key="1">
    <source>
        <dbReference type="SAM" id="MobiDB-lite"/>
    </source>
</evidence>
<evidence type="ECO:0000313" key="2">
    <source>
        <dbReference type="EMBL" id="KAL1249001.1"/>
    </source>
</evidence>